<gene>
    <name evidence="7" type="ORF">GCM10023258_13550</name>
</gene>
<dbReference type="PANTHER" id="PTHR45947">
    <property type="entry name" value="SULFOQUINOVOSYL TRANSFERASE SQD2"/>
    <property type="match status" value="1"/>
</dbReference>
<organism evidence="7 8">
    <name type="scientific">Terrabacter aeriphilus</name>
    <dbReference type="NCBI Taxonomy" id="515662"/>
    <lineage>
        <taxon>Bacteria</taxon>
        <taxon>Bacillati</taxon>
        <taxon>Actinomycetota</taxon>
        <taxon>Actinomycetes</taxon>
        <taxon>Micrococcales</taxon>
        <taxon>Intrasporangiaceae</taxon>
        <taxon>Terrabacter</taxon>
    </lineage>
</organism>
<evidence type="ECO:0000256" key="2">
    <source>
        <dbReference type="ARBA" id="ARBA00022676"/>
    </source>
</evidence>
<dbReference type="Pfam" id="PF00534">
    <property type="entry name" value="Glycos_transf_1"/>
    <property type="match status" value="1"/>
</dbReference>
<evidence type="ECO:0000256" key="1">
    <source>
        <dbReference type="ARBA" id="ARBA00021292"/>
    </source>
</evidence>
<dbReference type="SUPFAM" id="SSF53756">
    <property type="entry name" value="UDP-Glycosyltransferase/glycogen phosphorylase"/>
    <property type="match status" value="1"/>
</dbReference>
<dbReference type="CDD" id="cd03801">
    <property type="entry name" value="GT4_PimA-like"/>
    <property type="match status" value="1"/>
</dbReference>
<dbReference type="EMBL" id="BAABIW010000009">
    <property type="protein sequence ID" value="GAA5022871.1"/>
    <property type="molecule type" value="Genomic_DNA"/>
</dbReference>
<dbReference type="Pfam" id="PF13579">
    <property type="entry name" value="Glyco_trans_4_4"/>
    <property type="match status" value="1"/>
</dbReference>
<dbReference type="RefSeq" id="WP_345506693.1">
    <property type="nucleotide sequence ID" value="NZ_BAABIW010000009.1"/>
</dbReference>
<evidence type="ECO:0000313" key="8">
    <source>
        <dbReference type="Proteomes" id="UP001500427"/>
    </source>
</evidence>
<keyword evidence="8" id="KW-1185">Reference proteome</keyword>
<accession>A0ABP9J9C2</accession>
<dbReference type="InterPro" id="IPR050194">
    <property type="entry name" value="Glycosyltransferase_grp1"/>
</dbReference>
<feature type="domain" description="Glycosyltransferase subfamily 4-like N-terminal" evidence="6">
    <location>
        <begin position="208"/>
        <end position="386"/>
    </location>
</feature>
<comment type="caution">
    <text evidence="7">The sequence shown here is derived from an EMBL/GenBank/DDBJ whole genome shotgun (WGS) entry which is preliminary data.</text>
</comment>
<dbReference type="InterPro" id="IPR028098">
    <property type="entry name" value="Glyco_trans_4-like_N"/>
</dbReference>
<dbReference type="PANTHER" id="PTHR45947:SF3">
    <property type="entry name" value="SULFOQUINOVOSYL TRANSFERASE SQD2"/>
    <property type="match status" value="1"/>
</dbReference>
<dbReference type="Proteomes" id="UP001500427">
    <property type="component" value="Unassembled WGS sequence"/>
</dbReference>
<protein>
    <recommendedName>
        <fullName evidence="1">D-inositol 3-phosphate glycosyltransferase</fullName>
    </recommendedName>
</protein>
<evidence type="ECO:0000256" key="3">
    <source>
        <dbReference type="ARBA" id="ARBA00022679"/>
    </source>
</evidence>
<sequence>MTDPTTESSTVRRLRQVRLLAHVAWRNAQDDPALLAVQAVRRLPLTTRTRAAGLVLRGDPGAPSLRQALGYFLADRPAEVRSLLAQVSPRTTAGRRLAAELAVQVGRPLRDDAPASALARAAWSRGDLTAALEVLEGAGGGAARRQHARLTSDRRTTTPGFRLPVPTATSTAGRARDGHGKDSPAPAYANGPRVLHLLTNSVPRTSSGYALRSHSILHAQRAAGIEVEAVTRLGYPVTIGLPGALESEVVDGVIYRRLVPGRMAPTIEERLYQTVEMLLPHVERFRPTALHTTTHFPNALVAQAVSAATGVPWVYEVRGQLEKTWLASRPADEQAAALQSERFRLCHDKETEMSLAADHVVVLSEALRRDLVERGVPAGSISVMPNAVDEGLLSPAVDARDARRGLGLPADGFWVGTVSSLVAYEGVDVLIDAVALLRARGLDVRCAVVGDGTARPALQAQVERLGLSGAVVLPGRVDRTEAAAWHRALDVFVVPRQDVDVCRTVTPLKPIEAMAAGRPVVASDLPALAEIVAVPGTGLLARPEDAQDLATRLQTLLDDEPLRRRLGDAGRAFAATRTWQGLAQGYLTLYEGLAADA</sequence>
<evidence type="ECO:0000259" key="5">
    <source>
        <dbReference type="Pfam" id="PF00534"/>
    </source>
</evidence>
<proteinExistence type="predicted"/>
<feature type="region of interest" description="Disordered" evidence="4">
    <location>
        <begin position="141"/>
        <end position="189"/>
    </location>
</feature>
<dbReference type="InterPro" id="IPR001296">
    <property type="entry name" value="Glyco_trans_1"/>
</dbReference>
<dbReference type="Gene3D" id="3.40.50.2000">
    <property type="entry name" value="Glycogen Phosphorylase B"/>
    <property type="match status" value="2"/>
</dbReference>
<evidence type="ECO:0000259" key="6">
    <source>
        <dbReference type="Pfam" id="PF13579"/>
    </source>
</evidence>
<evidence type="ECO:0000313" key="7">
    <source>
        <dbReference type="EMBL" id="GAA5022871.1"/>
    </source>
</evidence>
<name>A0ABP9J9C2_9MICO</name>
<keyword evidence="2" id="KW-0328">Glycosyltransferase</keyword>
<reference evidence="8" key="1">
    <citation type="journal article" date="2019" name="Int. J. Syst. Evol. Microbiol.">
        <title>The Global Catalogue of Microorganisms (GCM) 10K type strain sequencing project: providing services to taxonomists for standard genome sequencing and annotation.</title>
        <authorList>
            <consortium name="The Broad Institute Genomics Platform"/>
            <consortium name="The Broad Institute Genome Sequencing Center for Infectious Disease"/>
            <person name="Wu L."/>
            <person name="Ma J."/>
        </authorList>
    </citation>
    <scope>NUCLEOTIDE SEQUENCE [LARGE SCALE GENOMIC DNA]</scope>
    <source>
        <strain evidence="8">JCM 17687</strain>
    </source>
</reference>
<evidence type="ECO:0000256" key="4">
    <source>
        <dbReference type="SAM" id="MobiDB-lite"/>
    </source>
</evidence>
<feature type="domain" description="Glycosyl transferase family 1" evidence="5">
    <location>
        <begin position="401"/>
        <end position="572"/>
    </location>
</feature>
<keyword evidence="3" id="KW-0808">Transferase</keyword>